<evidence type="ECO:0000256" key="7">
    <source>
        <dbReference type="ARBA" id="ARBA00023204"/>
    </source>
</evidence>
<comment type="similarity">
    <text evidence="2 9">Belongs to the MGMT family.</text>
</comment>
<dbReference type="InterPro" id="IPR036388">
    <property type="entry name" value="WH-like_DNA-bd_sf"/>
</dbReference>
<evidence type="ECO:0000256" key="4">
    <source>
        <dbReference type="ARBA" id="ARBA00022603"/>
    </source>
</evidence>
<comment type="subcellular location">
    <subcellularLocation>
        <location evidence="9">Cytoplasm</location>
    </subcellularLocation>
</comment>
<keyword evidence="3 9" id="KW-0963">Cytoplasm</keyword>
<dbReference type="PANTHER" id="PTHR10815:SF5">
    <property type="entry name" value="METHYLATED-DNA--PROTEIN-CYSTEINE METHYLTRANSFERASE"/>
    <property type="match status" value="1"/>
</dbReference>
<dbReference type="Pfam" id="PF01035">
    <property type="entry name" value="DNA_binding_1"/>
    <property type="match status" value="1"/>
</dbReference>
<evidence type="ECO:0000256" key="8">
    <source>
        <dbReference type="ARBA" id="ARBA00049348"/>
    </source>
</evidence>
<feature type="domain" description="Methylguanine DNA methyltransferase ribonuclease-like" evidence="11">
    <location>
        <begin position="21"/>
        <end position="95"/>
    </location>
</feature>
<keyword evidence="7 9" id="KW-0234">DNA repair</keyword>
<evidence type="ECO:0000256" key="6">
    <source>
        <dbReference type="ARBA" id="ARBA00022763"/>
    </source>
</evidence>
<dbReference type="GO" id="GO:0005737">
    <property type="term" value="C:cytoplasm"/>
    <property type="evidence" value="ECO:0007669"/>
    <property type="project" value="UniProtKB-SubCell"/>
</dbReference>
<dbReference type="InterPro" id="IPR023546">
    <property type="entry name" value="MGMT"/>
</dbReference>
<dbReference type="EMBL" id="FOGZ01000035">
    <property type="protein sequence ID" value="SES03280.1"/>
    <property type="molecule type" value="Genomic_DNA"/>
</dbReference>
<dbReference type="PROSITE" id="PS00374">
    <property type="entry name" value="MGMT"/>
    <property type="match status" value="1"/>
</dbReference>
<dbReference type="FunFam" id="1.10.10.10:FF:000214">
    <property type="entry name" value="Methylated-DNA--protein-cysteine methyltransferase"/>
    <property type="match status" value="1"/>
</dbReference>
<comment type="catalytic activity">
    <reaction evidence="1 9">
        <text>a 4-O-methyl-thymidine in DNA + L-cysteinyl-[protein] = a thymidine in DNA + S-methyl-L-cysteinyl-[protein]</text>
        <dbReference type="Rhea" id="RHEA:53428"/>
        <dbReference type="Rhea" id="RHEA-COMP:10131"/>
        <dbReference type="Rhea" id="RHEA-COMP:10132"/>
        <dbReference type="Rhea" id="RHEA-COMP:13555"/>
        <dbReference type="Rhea" id="RHEA-COMP:13556"/>
        <dbReference type="ChEBI" id="CHEBI:29950"/>
        <dbReference type="ChEBI" id="CHEBI:82612"/>
        <dbReference type="ChEBI" id="CHEBI:137386"/>
        <dbReference type="ChEBI" id="CHEBI:137387"/>
        <dbReference type="EC" id="2.1.1.63"/>
    </reaction>
</comment>
<dbReference type="SUPFAM" id="SSF53155">
    <property type="entry name" value="Methylated DNA-protein cysteine methyltransferase domain"/>
    <property type="match status" value="1"/>
</dbReference>
<dbReference type="GO" id="GO:0003908">
    <property type="term" value="F:methylated-DNA-[protein]-cysteine S-methyltransferase activity"/>
    <property type="evidence" value="ECO:0007669"/>
    <property type="project" value="UniProtKB-UniRule"/>
</dbReference>
<dbReference type="HAMAP" id="MF_00772">
    <property type="entry name" value="OGT"/>
    <property type="match status" value="1"/>
</dbReference>
<evidence type="ECO:0000313" key="13">
    <source>
        <dbReference type="Proteomes" id="UP000198815"/>
    </source>
</evidence>
<evidence type="ECO:0000259" key="11">
    <source>
        <dbReference type="Pfam" id="PF02870"/>
    </source>
</evidence>
<dbReference type="OrthoDB" id="9802228at2"/>
<dbReference type="Pfam" id="PF02870">
    <property type="entry name" value="Methyltransf_1N"/>
    <property type="match status" value="1"/>
</dbReference>
<keyword evidence="5 9" id="KW-0808">Transferase</keyword>
<feature type="active site" description="Nucleophile; methyl group acceptor" evidence="9">
    <location>
        <position position="152"/>
    </location>
</feature>
<keyword evidence="4 9" id="KW-0489">Methyltransferase</keyword>
<proteinExistence type="inferred from homology"/>
<dbReference type="NCBIfam" id="TIGR00589">
    <property type="entry name" value="ogt"/>
    <property type="match status" value="1"/>
</dbReference>
<accession>A0A1H9U0Y1</accession>
<dbReference type="GO" id="GO:0032259">
    <property type="term" value="P:methylation"/>
    <property type="evidence" value="ECO:0007669"/>
    <property type="project" value="UniProtKB-KW"/>
</dbReference>
<comment type="function">
    <text evidence="9">Involved in the cellular defense against the biological effects of O6-methylguanine (O6-MeG) and O4-methylthymine (O4-MeT) in DNA. Repairs the methylated nucleobase in DNA by stoichiometrically transferring the methyl group to a cysteine residue in the enzyme. This is a suicide reaction: the enzyme is irreversibly inactivated.</text>
</comment>
<dbReference type="Gene3D" id="3.30.160.70">
    <property type="entry name" value="Methylated DNA-protein cysteine methyltransferase domain"/>
    <property type="match status" value="1"/>
</dbReference>
<dbReference type="AlphaFoldDB" id="A0A1H9U0Y1"/>
<dbReference type="STRING" id="64702.SAMN05443377_1356"/>
<comment type="catalytic activity">
    <reaction evidence="8 9">
        <text>a 6-O-methyl-2'-deoxyguanosine in DNA + L-cysteinyl-[protein] = S-methyl-L-cysteinyl-[protein] + a 2'-deoxyguanosine in DNA</text>
        <dbReference type="Rhea" id="RHEA:24000"/>
        <dbReference type="Rhea" id="RHEA-COMP:10131"/>
        <dbReference type="Rhea" id="RHEA-COMP:10132"/>
        <dbReference type="Rhea" id="RHEA-COMP:11367"/>
        <dbReference type="Rhea" id="RHEA-COMP:11368"/>
        <dbReference type="ChEBI" id="CHEBI:29950"/>
        <dbReference type="ChEBI" id="CHEBI:82612"/>
        <dbReference type="ChEBI" id="CHEBI:85445"/>
        <dbReference type="ChEBI" id="CHEBI:85448"/>
        <dbReference type="EC" id="2.1.1.63"/>
    </reaction>
</comment>
<evidence type="ECO:0000256" key="3">
    <source>
        <dbReference type="ARBA" id="ARBA00022490"/>
    </source>
</evidence>
<name>A0A1H9U0Y1_9ACTN</name>
<dbReference type="InterPro" id="IPR008332">
    <property type="entry name" value="MethylG_MeTrfase_N"/>
</dbReference>
<dbReference type="InterPro" id="IPR014048">
    <property type="entry name" value="MethylDNA_cys_MeTrfase_DNA-bd"/>
</dbReference>
<evidence type="ECO:0000256" key="5">
    <source>
        <dbReference type="ARBA" id="ARBA00022679"/>
    </source>
</evidence>
<dbReference type="InterPro" id="IPR036631">
    <property type="entry name" value="MGMT_N_sf"/>
</dbReference>
<dbReference type="InterPro" id="IPR001497">
    <property type="entry name" value="MethylDNA_cys_MeTrfase_AS"/>
</dbReference>
<protein>
    <recommendedName>
        <fullName evidence="9">Methylated-DNA--protein-cysteine methyltransferase</fullName>
        <ecNumber evidence="9">2.1.1.63</ecNumber>
    </recommendedName>
    <alternativeName>
        <fullName evidence="9">6-O-methylguanine-DNA methyltransferase</fullName>
        <shortName evidence="9">MGMT</shortName>
    </alternativeName>
    <alternativeName>
        <fullName evidence="9">O-6-methylguanine-DNA-alkyltransferase</fullName>
    </alternativeName>
</protein>
<organism evidence="12 13">
    <name type="scientific">Propionibacterium cyclohexanicum</name>
    <dbReference type="NCBI Taxonomy" id="64702"/>
    <lineage>
        <taxon>Bacteria</taxon>
        <taxon>Bacillati</taxon>
        <taxon>Actinomycetota</taxon>
        <taxon>Actinomycetes</taxon>
        <taxon>Propionibacteriales</taxon>
        <taxon>Propionibacteriaceae</taxon>
        <taxon>Propionibacterium</taxon>
    </lineage>
</organism>
<evidence type="ECO:0000256" key="2">
    <source>
        <dbReference type="ARBA" id="ARBA00008711"/>
    </source>
</evidence>
<comment type="miscellaneous">
    <text evidence="9">This enzyme catalyzes only one turnover and therefore is not strictly catalytic. According to one definition, an enzyme is a biocatalyst that acts repeatedly and over many reaction cycles.</text>
</comment>
<keyword evidence="13" id="KW-1185">Reference proteome</keyword>
<dbReference type="InterPro" id="IPR036217">
    <property type="entry name" value="MethylDNA_cys_MeTrfase_DNAb"/>
</dbReference>
<dbReference type="Gene3D" id="1.10.10.10">
    <property type="entry name" value="Winged helix-like DNA-binding domain superfamily/Winged helix DNA-binding domain"/>
    <property type="match status" value="1"/>
</dbReference>
<dbReference type="PANTHER" id="PTHR10815">
    <property type="entry name" value="METHYLATED-DNA--PROTEIN-CYSTEINE METHYLTRANSFERASE"/>
    <property type="match status" value="1"/>
</dbReference>
<dbReference type="SUPFAM" id="SSF46767">
    <property type="entry name" value="Methylated DNA-protein cysteine methyltransferase, C-terminal domain"/>
    <property type="match status" value="1"/>
</dbReference>
<dbReference type="EC" id="2.1.1.63" evidence="9"/>
<evidence type="ECO:0000313" key="12">
    <source>
        <dbReference type="EMBL" id="SES03280.1"/>
    </source>
</evidence>
<evidence type="ECO:0000256" key="1">
    <source>
        <dbReference type="ARBA" id="ARBA00001286"/>
    </source>
</evidence>
<dbReference type="RefSeq" id="WP_091971395.1">
    <property type="nucleotide sequence ID" value="NZ_FOGZ01000035.1"/>
</dbReference>
<feature type="domain" description="Methylated-DNA-[protein]-cysteine S-methyltransferase DNA binding" evidence="10">
    <location>
        <begin position="102"/>
        <end position="180"/>
    </location>
</feature>
<dbReference type="CDD" id="cd06445">
    <property type="entry name" value="ATase"/>
    <property type="match status" value="1"/>
</dbReference>
<gene>
    <name evidence="12" type="ORF">SAMN05443377_1356</name>
</gene>
<evidence type="ECO:0000256" key="9">
    <source>
        <dbReference type="HAMAP-Rule" id="MF_00772"/>
    </source>
</evidence>
<dbReference type="Proteomes" id="UP000198815">
    <property type="component" value="Unassembled WGS sequence"/>
</dbReference>
<keyword evidence="6 9" id="KW-0227">DNA damage</keyword>
<reference evidence="12 13" key="1">
    <citation type="submission" date="2016-10" db="EMBL/GenBank/DDBJ databases">
        <authorList>
            <person name="de Groot N.N."/>
        </authorList>
    </citation>
    <scope>NUCLEOTIDE SEQUENCE [LARGE SCALE GENOMIC DNA]</scope>
    <source>
        <strain evidence="12 13">DSM 16859</strain>
    </source>
</reference>
<evidence type="ECO:0000259" key="10">
    <source>
        <dbReference type="Pfam" id="PF01035"/>
    </source>
</evidence>
<dbReference type="GO" id="GO:0006307">
    <property type="term" value="P:DNA alkylation repair"/>
    <property type="evidence" value="ECO:0007669"/>
    <property type="project" value="UniProtKB-UniRule"/>
</dbReference>
<sequence length="205" mass="21346">MTQTTTDPKSPSTAQPARLNWTTMDSPVGTLLLIGSPRGLLRIGFECEDRDAVLAHLAVRTGAAAQEAPDGLASAITQLGEYFAGTRREFELDLDRSLSSGFRAQVQLALSTIGYGTTVSYRQLAQLAGNPRAVRAVGSACATNPLPIVVPCHRVVRSDGGLGGYAGGLTVKQMLLALEARIADPGPQARIAQETAHAPGPVSGA</sequence>